<keyword evidence="2 9" id="KW-0813">Transport</keyword>
<dbReference type="SUPFAM" id="SSF161098">
    <property type="entry name" value="MetI-like"/>
    <property type="match status" value="1"/>
</dbReference>
<protein>
    <submittedName>
        <fullName evidence="11">ABC transporter permease subunit</fullName>
    </submittedName>
</protein>
<comment type="subcellular location">
    <subcellularLocation>
        <location evidence="1">Cell inner membrane</location>
        <topology evidence="1">Multi-pass membrane protein</topology>
    </subcellularLocation>
    <subcellularLocation>
        <location evidence="9">Cell membrane</location>
        <topology evidence="9">Multi-pass membrane protein</topology>
    </subcellularLocation>
</comment>
<reference evidence="11 12" key="1">
    <citation type="submission" date="2018-07" db="EMBL/GenBank/DDBJ databases">
        <title>Corallincola holothuriorum sp. nov., a new facultative anaerobe isolated from sea cucumber Apostichopus japonicus.</title>
        <authorList>
            <person name="Xia H."/>
        </authorList>
    </citation>
    <scope>NUCLEOTIDE SEQUENCE [LARGE SCALE GENOMIC DNA]</scope>
    <source>
        <strain evidence="11 12">C4</strain>
    </source>
</reference>
<evidence type="ECO:0000256" key="2">
    <source>
        <dbReference type="ARBA" id="ARBA00022448"/>
    </source>
</evidence>
<dbReference type="InterPro" id="IPR000515">
    <property type="entry name" value="MetI-like"/>
</dbReference>
<evidence type="ECO:0000256" key="8">
    <source>
        <dbReference type="ARBA" id="ARBA00024202"/>
    </source>
</evidence>
<dbReference type="InterPro" id="IPR050366">
    <property type="entry name" value="BP-dependent_transpt_permease"/>
</dbReference>
<evidence type="ECO:0000256" key="3">
    <source>
        <dbReference type="ARBA" id="ARBA00022475"/>
    </source>
</evidence>
<dbReference type="InterPro" id="IPR035906">
    <property type="entry name" value="MetI-like_sf"/>
</dbReference>
<dbReference type="OrthoDB" id="9805884at2"/>
<feature type="transmembrane region" description="Helical" evidence="9">
    <location>
        <begin position="28"/>
        <end position="50"/>
    </location>
</feature>
<dbReference type="GO" id="GO:0055085">
    <property type="term" value="P:transmembrane transport"/>
    <property type="evidence" value="ECO:0007669"/>
    <property type="project" value="InterPro"/>
</dbReference>
<comment type="similarity">
    <text evidence="8">Belongs to the binding-protein-dependent transport system permease family. OppBC subfamily.</text>
</comment>
<dbReference type="Gene3D" id="1.10.3720.10">
    <property type="entry name" value="MetI-like"/>
    <property type="match status" value="1"/>
</dbReference>
<gene>
    <name evidence="11" type="ORF">DU002_18515</name>
</gene>
<evidence type="ECO:0000256" key="1">
    <source>
        <dbReference type="ARBA" id="ARBA00004429"/>
    </source>
</evidence>
<keyword evidence="6 9" id="KW-1133">Transmembrane helix</keyword>
<dbReference type="GO" id="GO:0005886">
    <property type="term" value="C:plasma membrane"/>
    <property type="evidence" value="ECO:0007669"/>
    <property type="project" value="UniProtKB-SubCell"/>
</dbReference>
<proteinExistence type="inferred from homology"/>
<dbReference type="EMBL" id="QPID01000015">
    <property type="protein sequence ID" value="RCU43659.1"/>
    <property type="molecule type" value="Genomic_DNA"/>
</dbReference>
<accession>A0A368N317</accession>
<feature type="transmembrane region" description="Helical" evidence="9">
    <location>
        <begin position="216"/>
        <end position="237"/>
    </location>
</feature>
<organism evidence="11 12">
    <name type="scientific">Corallincola holothuriorum</name>
    <dbReference type="NCBI Taxonomy" id="2282215"/>
    <lineage>
        <taxon>Bacteria</taxon>
        <taxon>Pseudomonadati</taxon>
        <taxon>Pseudomonadota</taxon>
        <taxon>Gammaproteobacteria</taxon>
        <taxon>Alteromonadales</taxon>
        <taxon>Psychromonadaceae</taxon>
        <taxon>Corallincola</taxon>
    </lineage>
</organism>
<keyword evidence="3" id="KW-1003">Cell membrane</keyword>
<keyword evidence="7 9" id="KW-0472">Membrane</keyword>
<dbReference type="AlphaFoldDB" id="A0A368N317"/>
<evidence type="ECO:0000313" key="12">
    <source>
        <dbReference type="Proteomes" id="UP000252558"/>
    </source>
</evidence>
<dbReference type="InterPro" id="IPR025966">
    <property type="entry name" value="OppC_N"/>
</dbReference>
<dbReference type="PANTHER" id="PTHR43386:SF5">
    <property type="entry name" value="PUTRESCINE EXPORT SYSTEM PERMEASE PROTEIN SAPC"/>
    <property type="match status" value="1"/>
</dbReference>
<sequence length="296" mass="32087">MLSHDIYDDAGMPSPLSRALAEFRKHPIYMAAFYWLLLMAVLSLFAPLIAPYSADEQHLGQLLVPPSWYKEGQVEFFFGTDDLGRDVLSRLIYGARYSFGSSLLVVMVCALAGIIIGVFAGMTRGLKSSVLHHILDTILSIPSLLLAIVVIAILGSGLEQVLIAIGLAQIPQFIRTVNNAIRQEMSKVYVTAATLDGEKGARLFLFTLLPNLIEPIMVQFTISLSTAILDIAALGFLKLGAQAPSPEWGTMLSGGLELIYRAPWTVAFPGFAILICVLSVNVVGEGFRNSISKAKS</sequence>
<keyword evidence="4" id="KW-0997">Cell inner membrane</keyword>
<comment type="caution">
    <text evidence="11">The sequence shown here is derived from an EMBL/GenBank/DDBJ whole genome shotgun (WGS) entry which is preliminary data.</text>
</comment>
<feature type="transmembrane region" description="Helical" evidence="9">
    <location>
        <begin position="99"/>
        <end position="122"/>
    </location>
</feature>
<dbReference type="Proteomes" id="UP000252558">
    <property type="component" value="Unassembled WGS sequence"/>
</dbReference>
<dbReference type="PANTHER" id="PTHR43386">
    <property type="entry name" value="OLIGOPEPTIDE TRANSPORT SYSTEM PERMEASE PROTEIN APPC"/>
    <property type="match status" value="1"/>
</dbReference>
<feature type="transmembrane region" description="Helical" evidence="9">
    <location>
        <begin position="134"/>
        <end position="154"/>
    </location>
</feature>
<evidence type="ECO:0000256" key="5">
    <source>
        <dbReference type="ARBA" id="ARBA00022692"/>
    </source>
</evidence>
<keyword evidence="5 9" id="KW-0812">Transmembrane</keyword>
<feature type="domain" description="ABC transmembrane type-1" evidence="10">
    <location>
        <begin position="99"/>
        <end position="284"/>
    </location>
</feature>
<evidence type="ECO:0000259" key="10">
    <source>
        <dbReference type="PROSITE" id="PS50928"/>
    </source>
</evidence>
<evidence type="ECO:0000256" key="6">
    <source>
        <dbReference type="ARBA" id="ARBA00022989"/>
    </source>
</evidence>
<evidence type="ECO:0000256" key="7">
    <source>
        <dbReference type="ARBA" id="ARBA00023136"/>
    </source>
</evidence>
<feature type="transmembrane region" description="Helical" evidence="9">
    <location>
        <begin position="258"/>
        <end position="280"/>
    </location>
</feature>
<evidence type="ECO:0000256" key="9">
    <source>
        <dbReference type="RuleBase" id="RU363032"/>
    </source>
</evidence>
<dbReference type="PROSITE" id="PS50928">
    <property type="entry name" value="ABC_TM1"/>
    <property type="match status" value="1"/>
</dbReference>
<dbReference type="Pfam" id="PF00528">
    <property type="entry name" value="BPD_transp_1"/>
    <property type="match status" value="1"/>
</dbReference>
<dbReference type="Pfam" id="PF12911">
    <property type="entry name" value="OppC_N"/>
    <property type="match status" value="1"/>
</dbReference>
<name>A0A368N317_9GAMM</name>
<evidence type="ECO:0000256" key="4">
    <source>
        <dbReference type="ARBA" id="ARBA00022519"/>
    </source>
</evidence>
<dbReference type="CDD" id="cd06261">
    <property type="entry name" value="TM_PBP2"/>
    <property type="match status" value="1"/>
</dbReference>
<evidence type="ECO:0000313" key="11">
    <source>
        <dbReference type="EMBL" id="RCU43659.1"/>
    </source>
</evidence>
<dbReference type="RefSeq" id="WP_114339942.1">
    <property type="nucleotide sequence ID" value="NZ_QPID01000015.1"/>
</dbReference>
<keyword evidence="12" id="KW-1185">Reference proteome</keyword>